<dbReference type="InParanoid" id="A0A330LBB1"/>
<sequence>MTKSILTAALTGSLLCAAIAGCVADTSTRDVAGPYATWNDVIQRWIGGTQSALYLELGPPNLIPQTLADGNTEMVWDFSIDRMPGQADEYHLLPLYGGDVNCQLRFLADPNGIIQAGTRVGCD</sequence>
<keyword evidence="1" id="KW-0732">Signal</keyword>
<dbReference type="EMBL" id="OUNR01000021">
    <property type="protein sequence ID" value="SPP66588.1"/>
    <property type="molecule type" value="Genomic_DNA"/>
</dbReference>
<dbReference type="OrthoDB" id="9778934at2"/>
<evidence type="ECO:0008006" key="4">
    <source>
        <dbReference type="Google" id="ProtNLM"/>
    </source>
</evidence>
<proteinExistence type="predicted"/>
<name>A0A330LBB1_9BACT</name>
<organism evidence="2 3">
    <name type="scientific">Nitrospira lenta</name>
    <dbReference type="NCBI Taxonomy" id="1436998"/>
    <lineage>
        <taxon>Bacteria</taxon>
        <taxon>Pseudomonadati</taxon>
        <taxon>Nitrospirota</taxon>
        <taxon>Nitrospiria</taxon>
        <taxon>Nitrospirales</taxon>
        <taxon>Nitrospiraceae</taxon>
        <taxon>Nitrospira</taxon>
    </lineage>
</organism>
<dbReference type="PROSITE" id="PS51257">
    <property type="entry name" value="PROKAR_LIPOPROTEIN"/>
    <property type="match status" value="1"/>
</dbReference>
<reference evidence="3" key="1">
    <citation type="submission" date="2018-04" db="EMBL/GenBank/DDBJ databases">
        <authorList>
            <person name="Lucker S."/>
            <person name="Sakoula D."/>
        </authorList>
    </citation>
    <scope>NUCLEOTIDE SEQUENCE [LARGE SCALE GENOMIC DNA]</scope>
</reference>
<gene>
    <name evidence="2" type="ORF">NITLEN_80012</name>
</gene>
<feature type="chain" id="PRO_5016431189" description="Lipoprotein" evidence="1">
    <location>
        <begin position="25"/>
        <end position="123"/>
    </location>
</feature>
<dbReference type="Proteomes" id="UP000248168">
    <property type="component" value="Unassembled WGS sequence"/>
</dbReference>
<feature type="signal peptide" evidence="1">
    <location>
        <begin position="1"/>
        <end position="24"/>
    </location>
</feature>
<accession>A0A330LBB1</accession>
<evidence type="ECO:0000313" key="3">
    <source>
        <dbReference type="Proteomes" id="UP000248168"/>
    </source>
</evidence>
<evidence type="ECO:0000256" key="1">
    <source>
        <dbReference type="SAM" id="SignalP"/>
    </source>
</evidence>
<dbReference type="RefSeq" id="WP_121990742.1">
    <property type="nucleotide sequence ID" value="NZ_OUNR01000021.1"/>
</dbReference>
<dbReference type="AlphaFoldDB" id="A0A330LBB1"/>
<evidence type="ECO:0000313" key="2">
    <source>
        <dbReference type="EMBL" id="SPP66588.1"/>
    </source>
</evidence>
<keyword evidence="3" id="KW-1185">Reference proteome</keyword>
<protein>
    <recommendedName>
        <fullName evidence="4">Lipoprotein</fullName>
    </recommendedName>
</protein>